<accession>A0ABU3Y4G0</accession>
<feature type="chain" id="PRO_5047494740" evidence="1">
    <location>
        <begin position="19"/>
        <end position="328"/>
    </location>
</feature>
<protein>
    <submittedName>
        <fullName evidence="2">DUF3089 domain-containing protein</fullName>
    </submittedName>
</protein>
<dbReference type="SUPFAM" id="SSF53474">
    <property type="entry name" value="alpha/beta-Hydrolases"/>
    <property type="match status" value="1"/>
</dbReference>
<sequence>MIATLLSLALLAAPAAQAQDFASSVPPPAPDYARPESWAVRGDGAQPVDIFYIQPTTFRSKQWNQDLADTATNVWTDVSVGQRQISAFADCCRLFSPRYRQASSRAFLEQAGNGAKAYALAYADVLRAFREYLAHDNKGRPFIIAGHSQGALHGLRLIREAIAGTPLAYRMVVAYLPGIGIPRGSLPLPACDRPGQTGCIASWNSFDPDADTSAYVARSTAGYAGAQEGRALLCTNPLTFDARKPAADFGTGQGMLPGPAVAGPLPPLRRGALAATCDGNVLRVTSKPGVPVERLPGGNLHMNDIAFFWGDLRADAASRIAAWRGKKR</sequence>
<keyword evidence="1" id="KW-0732">Signal</keyword>
<evidence type="ECO:0000313" key="2">
    <source>
        <dbReference type="EMBL" id="MDV3456098.1"/>
    </source>
</evidence>
<evidence type="ECO:0000256" key="1">
    <source>
        <dbReference type="SAM" id="SignalP"/>
    </source>
</evidence>
<proteinExistence type="predicted"/>
<dbReference type="InterPro" id="IPR021440">
    <property type="entry name" value="DUF3089"/>
</dbReference>
<dbReference type="Pfam" id="PF11288">
    <property type="entry name" value="DUF3089"/>
    <property type="match status" value="1"/>
</dbReference>
<dbReference type="InterPro" id="IPR029058">
    <property type="entry name" value="AB_hydrolase_fold"/>
</dbReference>
<evidence type="ECO:0000313" key="3">
    <source>
        <dbReference type="Proteomes" id="UP001273531"/>
    </source>
</evidence>
<dbReference type="EMBL" id="JAWJEJ010000001">
    <property type="protein sequence ID" value="MDV3456098.1"/>
    <property type="molecule type" value="Genomic_DNA"/>
</dbReference>
<gene>
    <name evidence="2" type="ORF">RZN05_03820</name>
</gene>
<feature type="signal peptide" evidence="1">
    <location>
        <begin position="1"/>
        <end position="18"/>
    </location>
</feature>
<reference evidence="2 3" key="1">
    <citation type="submission" date="2023-10" db="EMBL/GenBank/DDBJ databases">
        <title>Sphingomonas sp. HF-S4 16S ribosomal RNA gene Genome sequencing and assembly.</title>
        <authorList>
            <person name="Lee H."/>
        </authorList>
    </citation>
    <scope>NUCLEOTIDE SEQUENCE [LARGE SCALE GENOMIC DNA]</scope>
    <source>
        <strain evidence="2 3">HF-S4</strain>
    </source>
</reference>
<organism evidence="2 3">
    <name type="scientific">Sphingomonas agrestis</name>
    <dbReference type="NCBI Taxonomy" id="3080540"/>
    <lineage>
        <taxon>Bacteria</taxon>
        <taxon>Pseudomonadati</taxon>
        <taxon>Pseudomonadota</taxon>
        <taxon>Alphaproteobacteria</taxon>
        <taxon>Sphingomonadales</taxon>
        <taxon>Sphingomonadaceae</taxon>
        <taxon>Sphingomonas</taxon>
    </lineage>
</organism>
<dbReference type="Proteomes" id="UP001273531">
    <property type="component" value="Unassembled WGS sequence"/>
</dbReference>
<name>A0ABU3Y4G0_9SPHN</name>
<comment type="caution">
    <text evidence="2">The sequence shown here is derived from an EMBL/GenBank/DDBJ whole genome shotgun (WGS) entry which is preliminary data.</text>
</comment>
<dbReference type="RefSeq" id="WP_317225296.1">
    <property type="nucleotide sequence ID" value="NZ_JAWJEJ010000001.1"/>
</dbReference>
<keyword evidence="3" id="KW-1185">Reference proteome</keyword>